<feature type="disulfide bond" evidence="3">
    <location>
        <begin position="49"/>
        <end position="67"/>
    </location>
</feature>
<keyword evidence="9" id="KW-1185">Reference proteome</keyword>
<proteinExistence type="inferred from homology"/>
<dbReference type="PRINTS" id="PR00080">
    <property type="entry name" value="SDRFAMILY"/>
</dbReference>
<protein>
    <submittedName>
        <fullName evidence="8">Tumor necrosis factor receptor superfamily member 11A-like protein</fullName>
    </submittedName>
</protein>
<dbReference type="PROSITE" id="PS00652">
    <property type="entry name" value="TNFR_NGFR_1"/>
    <property type="match status" value="1"/>
</dbReference>
<keyword evidence="5" id="KW-0472">Membrane</keyword>
<organism evidence="8 9">
    <name type="scientific">Lates japonicus</name>
    <name type="common">Japanese lates</name>
    <dbReference type="NCBI Taxonomy" id="270547"/>
    <lineage>
        <taxon>Eukaryota</taxon>
        <taxon>Metazoa</taxon>
        <taxon>Chordata</taxon>
        <taxon>Craniata</taxon>
        <taxon>Vertebrata</taxon>
        <taxon>Euteleostomi</taxon>
        <taxon>Actinopterygii</taxon>
        <taxon>Neopterygii</taxon>
        <taxon>Teleostei</taxon>
        <taxon>Neoteleostei</taxon>
        <taxon>Acanthomorphata</taxon>
        <taxon>Carangaria</taxon>
        <taxon>Carangaria incertae sedis</taxon>
        <taxon>Centropomidae</taxon>
        <taxon>Lates</taxon>
    </lineage>
</organism>
<sequence length="1068" mass="116988">MRLNFSTSWIFRGWITCVLVTFYAQNAVSKSPQCDETEYIKGHRCCKKCEPGQRVLTDCNDSHQTICTPCGRGEYQPSLTSEKRCFQQRFCDPDSGFMERPENPLAEEPCRCLPHLQCCPINCEFCEAIPTCSAGYGLVVDPKFTNGRKICAPCKKGFFSTDNSAEECKQWTNCKAEGRREVHPGSAQADAICGSLVSGAEPSWVIVSVLSVITVLCLLILLLFCYKDKLKLLSVNLRSCVQNLKRTRIQQETLAPLYHSGGPKCTPCETTKLICQAPHSPTDEPPCTFPTSVPDVKVSLPFTGEMTEKDGNNRGTVIGDQSEASGEPEEVSEEEEVVSVSPLLAGSCVCVIPIREPLEVGENEDCSQAVNPGTPVTCSCGGLDGERDGDESGRGEKSESGREENGGKKGDENQEKMVLCKSETGAASLVSLSPPLLHTSSVVPRSSPLPELCLPLSQAQVTPEFKPYLTDRSLVKQEGLYRLANMDSTSTENSSTSVMTSVSPLMTSSSVGDLYLDKLPEASSPEQGQGLSWEDSSGNKLSSGESELECSPESLHSQLAEPTLTSGQVSGNHNTTFISSGQFAENIYNTEKALHYLINNAGVAICPYAVTVDGYEMQFGVNHLGHFFLTFLLLDLLKHSAPSRVINVSSVAHTMGKIQFDDLSGKKDYHPVRAYAQSKLANVLFTRELAKRTEVLGVMAYSVDPGMVNTEITRHIRRPLVDIFKTFGSLIKTPAEGAYTINYCVVTPENQLLTGGYYKDCSISKSCRAGRMHCSSVCCNRWSSEERLDGKTVIITGANTGIGKETARDLARRGARIVMACRDLERAEEARADILEDTGNENVVIRKLDLSDTKSIRAFAEVIIKEEKQVNILINNAGIMMCPYSKTVDGFELQLGVNHLGHFLLTYLLLDLIKRSAPARIVVVASVAHTWTGLRLDDINSERSYDTMKAYGQSKLANVMFARSLAKRLQGTGVSVFSLHPGVVQSDLWRHQHQCIQVAVKIFRIFTKTTVEGAQTTIYCAVEPGLESQSGGYFSDCAPTRCSRIASDDDLAQKLWEISCNMLGITWQ</sequence>
<dbReference type="PANTHER" id="PTHR43157">
    <property type="entry name" value="PHOSPHATIDYLINOSITOL-GLYCAN BIOSYNTHESIS CLASS F PROTEIN-RELATED"/>
    <property type="match status" value="1"/>
</dbReference>
<dbReference type="Proteomes" id="UP001279410">
    <property type="component" value="Unassembled WGS sequence"/>
</dbReference>
<feature type="compositionally biased region" description="Polar residues" evidence="4">
    <location>
        <begin position="524"/>
        <end position="545"/>
    </location>
</feature>
<dbReference type="SMART" id="SM00208">
    <property type="entry name" value="TNFR"/>
    <property type="match status" value="2"/>
</dbReference>
<keyword evidence="6" id="KW-0732">Signal</keyword>
<dbReference type="Pfam" id="PF00106">
    <property type="entry name" value="adh_short"/>
    <property type="match status" value="2"/>
</dbReference>
<keyword evidence="8" id="KW-0675">Receptor</keyword>
<feature type="disulfide bond" evidence="3">
    <location>
        <begin position="46"/>
        <end position="59"/>
    </location>
</feature>
<dbReference type="InterPro" id="IPR002347">
    <property type="entry name" value="SDR_fam"/>
</dbReference>
<dbReference type="Gene3D" id="2.10.50.10">
    <property type="entry name" value="Tumor Necrosis Factor Receptor, subunit A, domain 2"/>
    <property type="match status" value="2"/>
</dbReference>
<feature type="region of interest" description="Disordered" evidence="4">
    <location>
        <begin position="304"/>
        <end position="338"/>
    </location>
</feature>
<evidence type="ECO:0000256" key="1">
    <source>
        <dbReference type="ARBA" id="ARBA00006484"/>
    </source>
</evidence>
<evidence type="ECO:0000313" key="9">
    <source>
        <dbReference type="Proteomes" id="UP001279410"/>
    </source>
</evidence>
<comment type="caution">
    <text evidence="8">The sequence shown here is derived from an EMBL/GenBank/DDBJ whole genome shotgun (WGS) entry which is preliminary data.</text>
</comment>
<feature type="compositionally biased region" description="Basic and acidic residues" evidence="4">
    <location>
        <begin position="384"/>
        <end position="415"/>
    </location>
</feature>
<dbReference type="SUPFAM" id="SSF57586">
    <property type="entry name" value="TNF receptor-like"/>
    <property type="match status" value="1"/>
</dbReference>
<evidence type="ECO:0000256" key="6">
    <source>
        <dbReference type="SAM" id="SignalP"/>
    </source>
</evidence>
<evidence type="ECO:0000256" key="3">
    <source>
        <dbReference type="PROSITE-ProRule" id="PRU00206"/>
    </source>
</evidence>
<evidence type="ECO:0000313" key="8">
    <source>
        <dbReference type="EMBL" id="GLD54866.1"/>
    </source>
</evidence>
<gene>
    <name evidence="8" type="ORF">AKAME5_000743100</name>
</gene>
<feature type="repeat" description="TNFR-Cys" evidence="3">
    <location>
        <begin position="33"/>
        <end position="67"/>
    </location>
</feature>
<evidence type="ECO:0000256" key="5">
    <source>
        <dbReference type="SAM" id="Phobius"/>
    </source>
</evidence>
<comment type="caution">
    <text evidence="3">Lacks conserved residue(s) required for the propagation of feature annotation.</text>
</comment>
<name>A0AAD3MJE1_LATJO</name>
<keyword evidence="3" id="KW-1015">Disulfide bond</keyword>
<feature type="region of interest" description="Disordered" evidence="4">
    <location>
        <begin position="377"/>
        <end position="415"/>
    </location>
</feature>
<accession>A0AAD3MJE1</accession>
<evidence type="ECO:0000259" key="7">
    <source>
        <dbReference type="PROSITE" id="PS50050"/>
    </source>
</evidence>
<dbReference type="GO" id="GO:0016491">
    <property type="term" value="F:oxidoreductase activity"/>
    <property type="evidence" value="ECO:0007669"/>
    <property type="project" value="UniProtKB-KW"/>
</dbReference>
<dbReference type="PANTHER" id="PTHR43157:SF69">
    <property type="entry name" value="RETINOL DEHYDROGENASE 12-LIKE"/>
    <property type="match status" value="1"/>
</dbReference>
<reference evidence="8" key="1">
    <citation type="submission" date="2022-08" db="EMBL/GenBank/DDBJ databases">
        <title>Genome sequencing of akame (Lates japonicus).</title>
        <authorList>
            <person name="Hashiguchi Y."/>
            <person name="Takahashi H."/>
        </authorList>
    </citation>
    <scope>NUCLEOTIDE SEQUENCE</scope>
    <source>
        <strain evidence="8">Kochi</strain>
    </source>
</reference>
<dbReference type="Gene3D" id="3.40.50.720">
    <property type="entry name" value="NAD(P)-binding Rossmann-like Domain"/>
    <property type="match status" value="2"/>
</dbReference>
<dbReference type="InterPro" id="IPR001368">
    <property type="entry name" value="TNFR/NGFR_Cys_rich_reg"/>
</dbReference>
<dbReference type="PRINTS" id="PR00081">
    <property type="entry name" value="GDHRDH"/>
</dbReference>
<dbReference type="AlphaFoldDB" id="A0AAD3MJE1"/>
<evidence type="ECO:0000256" key="4">
    <source>
        <dbReference type="SAM" id="MobiDB-lite"/>
    </source>
</evidence>
<keyword evidence="5" id="KW-1133">Transmembrane helix</keyword>
<evidence type="ECO:0000256" key="2">
    <source>
        <dbReference type="ARBA" id="ARBA00023002"/>
    </source>
</evidence>
<keyword evidence="5" id="KW-0812">Transmembrane</keyword>
<feature type="signal peptide" evidence="6">
    <location>
        <begin position="1"/>
        <end position="29"/>
    </location>
</feature>
<dbReference type="SUPFAM" id="SSF51735">
    <property type="entry name" value="NAD(P)-binding Rossmann-fold domains"/>
    <property type="match status" value="2"/>
</dbReference>
<feature type="transmembrane region" description="Helical" evidence="5">
    <location>
        <begin position="204"/>
        <end position="226"/>
    </location>
</feature>
<dbReference type="InterPro" id="IPR036291">
    <property type="entry name" value="NAD(P)-bd_dom_sf"/>
</dbReference>
<keyword evidence="2" id="KW-0560">Oxidoreductase</keyword>
<dbReference type="EMBL" id="BRZM01000020">
    <property type="protein sequence ID" value="GLD54866.1"/>
    <property type="molecule type" value="Genomic_DNA"/>
</dbReference>
<dbReference type="PROSITE" id="PS50050">
    <property type="entry name" value="TNFR_NGFR_2"/>
    <property type="match status" value="1"/>
</dbReference>
<feature type="domain" description="TNFR-Cys" evidence="7">
    <location>
        <begin position="33"/>
        <end position="67"/>
    </location>
</feature>
<feature type="compositionally biased region" description="Acidic residues" evidence="4">
    <location>
        <begin position="326"/>
        <end position="337"/>
    </location>
</feature>
<feature type="region of interest" description="Disordered" evidence="4">
    <location>
        <begin position="520"/>
        <end position="555"/>
    </location>
</feature>
<comment type="similarity">
    <text evidence="1">Belongs to the short-chain dehydrogenases/reductases (SDR) family.</text>
</comment>
<feature type="chain" id="PRO_5042125463" evidence="6">
    <location>
        <begin position="30"/>
        <end position="1068"/>
    </location>
</feature>